<dbReference type="Proteomes" id="UP000034894">
    <property type="component" value="Unassembled WGS sequence"/>
</dbReference>
<proteinExistence type="predicted"/>
<dbReference type="AlphaFoldDB" id="A0A0G1DER7"/>
<evidence type="ECO:0000313" key="1">
    <source>
        <dbReference type="EMBL" id="KKS96087.1"/>
    </source>
</evidence>
<organism evidence="1 2">
    <name type="scientific">Candidatus Gottesmanbacteria bacterium GW2011_GWA2_43_14</name>
    <dbReference type="NCBI Taxonomy" id="1618443"/>
    <lineage>
        <taxon>Bacteria</taxon>
        <taxon>Candidatus Gottesmaniibacteriota</taxon>
    </lineage>
</organism>
<evidence type="ECO:0000313" key="2">
    <source>
        <dbReference type="Proteomes" id="UP000034894"/>
    </source>
</evidence>
<dbReference type="STRING" id="1618443.UV73_C0012G0115"/>
<name>A0A0G1DER7_9BACT</name>
<sequence length="41" mass="4521">MDDKSYSELAQVNDSEYKEGGLGIAVLDLGATLFDMFDFSQ</sequence>
<protein>
    <submittedName>
        <fullName evidence="1">Uncharacterized protein</fullName>
    </submittedName>
</protein>
<reference evidence="1 2" key="1">
    <citation type="journal article" date="2015" name="Nature">
        <title>rRNA introns, odd ribosomes, and small enigmatic genomes across a large radiation of phyla.</title>
        <authorList>
            <person name="Brown C.T."/>
            <person name="Hug L.A."/>
            <person name="Thomas B.C."/>
            <person name="Sharon I."/>
            <person name="Castelle C.J."/>
            <person name="Singh A."/>
            <person name="Wilkins M.J."/>
            <person name="Williams K.H."/>
            <person name="Banfield J.F."/>
        </authorList>
    </citation>
    <scope>NUCLEOTIDE SEQUENCE [LARGE SCALE GENOMIC DNA]</scope>
</reference>
<comment type="caution">
    <text evidence="1">The sequence shown here is derived from an EMBL/GenBank/DDBJ whole genome shotgun (WGS) entry which is preliminary data.</text>
</comment>
<accession>A0A0G1DER7</accession>
<dbReference type="EMBL" id="LCFP01000012">
    <property type="protein sequence ID" value="KKS96087.1"/>
    <property type="molecule type" value="Genomic_DNA"/>
</dbReference>
<gene>
    <name evidence="1" type="ORF">UV73_C0012G0115</name>
</gene>